<evidence type="ECO:0008006" key="4">
    <source>
        <dbReference type="Google" id="ProtNLM"/>
    </source>
</evidence>
<evidence type="ECO:0000313" key="2">
    <source>
        <dbReference type="EMBL" id="SFO56948.1"/>
    </source>
</evidence>
<gene>
    <name evidence="2" type="ORF">SAMN04489757_1416</name>
</gene>
<dbReference type="OrthoDB" id="2053524at2"/>
<protein>
    <recommendedName>
        <fullName evidence="4">DnaJ domain-containing protein</fullName>
    </recommendedName>
</protein>
<dbReference type="EMBL" id="FOWD01000041">
    <property type="protein sequence ID" value="SFO56948.1"/>
    <property type="molecule type" value="Genomic_DNA"/>
</dbReference>
<keyword evidence="3" id="KW-1185">Reference proteome</keyword>
<dbReference type="Proteomes" id="UP000198806">
    <property type="component" value="Unassembled WGS sequence"/>
</dbReference>
<dbReference type="STRING" id="1527.SAMN04489757_1416"/>
<proteinExistence type="predicted"/>
<evidence type="ECO:0000313" key="3">
    <source>
        <dbReference type="Proteomes" id="UP000198806"/>
    </source>
</evidence>
<sequence>MYCHIEELHNIPTNTLGEPKKILVDSYTWSNNGQTGKTYTYRMSNERYERPINKAYSISLCKDETYSLCVIHYYDLVDYDLEDCIGESKIDSITKQTNISSDEIWSIIKSEVRPLQERILNEYQQTEEYLARKHHQEVLKEYRRAKEDFQKEYGIAASEYDRCYNVFGELMNSEYLNQLNQILEERINLKKNSKKYRKYAYQENFNNYYNSSSNSSEFNDDEREMLGKFYKILAKKYHPDSNPDMDTTSEILLINKLKKSWRV</sequence>
<evidence type="ECO:0000256" key="1">
    <source>
        <dbReference type="SAM" id="Coils"/>
    </source>
</evidence>
<organism evidence="2 3">
    <name type="scientific">Anaerocolumna aminovalerica</name>
    <dbReference type="NCBI Taxonomy" id="1527"/>
    <lineage>
        <taxon>Bacteria</taxon>
        <taxon>Bacillati</taxon>
        <taxon>Bacillota</taxon>
        <taxon>Clostridia</taxon>
        <taxon>Lachnospirales</taxon>
        <taxon>Lachnospiraceae</taxon>
        <taxon>Anaerocolumna</taxon>
    </lineage>
</organism>
<feature type="coiled-coil region" evidence="1">
    <location>
        <begin position="132"/>
        <end position="192"/>
    </location>
</feature>
<dbReference type="RefSeq" id="WP_091688242.1">
    <property type="nucleotide sequence ID" value="NZ_BAABFM010000038.1"/>
</dbReference>
<name>A0A1I5I8F8_9FIRM</name>
<dbReference type="AlphaFoldDB" id="A0A1I5I8F8"/>
<accession>A0A1I5I8F8</accession>
<keyword evidence="1" id="KW-0175">Coiled coil</keyword>
<reference evidence="2 3" key="1">
    <citation type="submission" date="2016-10" db="EMBL/GenBank/DDBJ databases">
        <authorList>
            <person name="de Groot N.N."/>
        </authorList>
    </citation>
    <scope>NUCLEOTIDE SEQUENCE [LARGE SCALE GENOMIC DNA]</scope>
    <source>
        <strain evidence="2 3">DSM 1283</strain>
    </source>
</reference>